<feature type="transmembrane region" description="Helical" evidence="8">
    <location>
        <begin position="323"/>
        <end position="341"/>
    </location>
</feature>
<feature type="transmembrane region" description="Helical" evidence="8">
    <location>
        <begin position="453"/>
        <end position="477"/>
    </location>
</feature>
<name>A0A2P6VNT6_9CHLO</name>
<dbReference type="InterPro" id="IPR006043">
    <property type="entry name" value="NCS2"/>
</dbReference>
<feature type="transmembrane region" description="Helical" evidence="8">
    <location>
        <begin position="548"/>
        <end position="574"/>
    </location>
</feature>
<dbReference type="PANTHER" id="PTHR43337">
    <property type="entry name" value="XANTHINE/URACIL PERMEASE C887.17-RELATED"/>
    <property type="match status" value="1"/>
</dbReference>
<feature type="compositionally biased region" description="Basic and acidic residues" evidence="7">
    <location>
        <begin position="681"/>
        <end position="695"/>
    </location>
</feature>
<keyword evidence="6 8" id="KW-0472">Membrane</keyword>
<feature type="transmembrane region" description="Helical" evidence="8">
    <location>
        <begin position="408"/>
        <end position="433"/>
    </location>
</feature>
<keyword evidence="3" id="KW-0813">Transport</keyword>
<comment type="subcellular location">
    <subcellularLocation>
        <location evidence="1">Endomembrane system</location>
        <topology evidence="1">Multi-pass membrane protein</topology>
    </subcellularLocation>
</comment>
<dbReference type="STRING" id="554055.A0A2P6VNT6"/>
<feature type="transmembrane region" description="Helical" evidence="8">
    <location>
        <begin position="210"/>
        <end position="229"/>
    </location>
</feature>
<reference evidence="9 10" key="1">
    <citation type="journal article" date="2018" name="Plant J.">
        <title>Genome sequences of Chlorella sorokiniana UTEX 1602 and Micractinium conductrix SAG 241.80: implications to maltose excretion by a green alga.</title>
        <authorList>
            <person name="Arriola M.B."/>
            <person name="Velmurugan N."/>
            <person name="Zhang Y."/>
            <person name="Plunkett M.H."/>
            <person name="Hondzo H."/>
            <person name="Barney B.M."/>
        </authorList>
    </citation>
    <scope>NUCLEOTIDE SEQUENCE [LARGE SCALE GENOMIC DNA]</scope>
    <source>
        <strain evidence="9 10">SAG 241.80</strain>
    </source>
</reference>
<feature type="region of interest" description="Disordered" evidence="7">
    <location>
        <begin position="657"/>
        <end position="715"/>
    </location>
</feature>
<dbReference type="GO" id="GO:0012505">
    <property type="term" value="C:endomembrane system"/>
    <property type="evidence" value="ECO:0007669"/>
    <property type="project" value="UniProtKB-SubCell"/>
</dbReference>
<keyword evidence="10" id="KW-1185">Reference proteome</keyword>
<dbReference type="EMBL" id="LHPF02000002">
    <property type="protein sequence ID" value="PSC75740.1"/>
    <property type="molecule type" value="Genomic_DNA"/>
</dbReference>
<dbReference type="OrthoDB" id="431212at2759"/>
<dbReference type="GO" id="GO:0005345">
    <property type="term" value="F:purine nucleobase transmembrane transporter activity"/>
    <property type="evidence" value="ECO:0007669"/>
    <property type="project" value="TreeGrafter"/>
</dbReference>
<evidence type="ECO:0000256" key="6">
    <source>
        <dbReference type="ARBA" id="ARBA00023136"/>
    </source>
</evidence>
<evidence type="ECO:0000256" key="4">
    <source>
        <dbReference type="ARBA" id="ARBA00022692"/>
    </source>
</evidence>
<feature type="compositionally biased region" description="Low complexity" evidence="7">
    <location>
        <begin position="1228"/>
        <end position="1252"/>
    </location>
</feature>
<gene>
    <name evidence="9" type="ORF">C2E20_1566</name>
</gene>
<feature type="region of interest" description="Disordered" evidence="7">
    <location>
        <begin position="1162"/>
        <end position="1191"/>
    </location>
</feature>
<evidence type="ECO:0000313" key="9">
    <source>
        <dbReference type="EMBL" id="PSC75740.1"/>
    </source>
</evidence>
<evidence type="ECO:0000256" key="2">
    <source>
        <dbReference type="ARBA" id="ARBA00005697"/>
    </source>
</evidence>
<comment type="similarity">
    <text evidence="2">Belongs to the nucleobase:cation symporter-2 (NCS2) (TC 2.A.40) family. Azg-like subfamily.</text>
</comment>
<dbReference type="Proteomes" id="UP000239649">
    <property type="component" value="Unassembled WGS sequence"/>
</dbReference>
<keyword evidence="5 8" id="KW-1133">Transmembrane helix</keyword>
<organism evidence="9 10">
    <name type="scientific">Micractinium conductrix</name>
    <dbReference type="NCBI Taxonomy" id="554055"/>
    <lineage>
        <taxon>Eukaryota</taxon>
        <taxon>Viridiplantae</taxon>
        <taxon>Chlorophyta</taxon>
        <taxon>core chlorophytes</taxon>
        <taxon>Trebouxiophyceae</taxon>
        <taxon>Chlorellales</taxon>
        <taxon>Chlorellaceae</taxon>
        <taxon>Chlorella clade</taxon>
        <taxon>Micractinium</taxon>
    </lineage>
</organism>
<accession>A0A2P6VNT6</accession>
<feature type="compositionally biased region" description="Low complexity" evidence="7">
    <location>
        <begin position="1072"/>
        <end position="1109"/>
    </location>
</feature>
<feature type="compositionally biased region" description="Low complexity" evidence="7">
    <location>
        <begin position="964"/>
        <end position="978"/>
    </location>
</feature>
<feature type="compositionally biased region" description="Low complexity" evidence="7">
    <location>
        <begin position="909"/>
        <end position="931"/>
    </location>
</feature>
<comment type="caution">
    <text evidence="9">The sequence shown here is derived from an EMBL/GenBank/DDBJ whole genome shotgun (WGS) entry which is preliminary data.</text>
</comment>
<keyword evidence="4 8" id="KW-0812">Transmembrane</keyword>
<evidence type="ECO:0000256" key="3">
    <source>
        <dbReference type="ARBA" id="ARBA00022448"/>
    </source>
</evidence>
<feature type="region of interest" description="Disordered" evidence="7">
    <location>
        <begin position="902"/>
        <end position="936"/>
    </location>
</feature>
<feature type="compositionally biased region" description="Low complexity" evidence="7">
    <location>
        <begin position="1135"/>
        <end position="1146"/>
    </location>
</feature>
<feature type="region of interest" description="Disordered" evidence="7">
    <location>
        <begin position="592"/>
        <end position="636"/>
    </location>
</feature>
<feature type="region of interest" description="Disordered" evidence="7">
    <location>
        <begin position="1009"/>
        <end position="1147"/>
    </location>
</feature>
<dbReference type="GO" id="GO:0015854">
    <property type="term" value="P:guanine transport"/>
    <property type="evidence" value="ECO:0007669"/>
    <property type="project" value="TreeGrafter"/>
</dbReference>
<dbReference type="AlphaFoldDB" id="A0A2P6VNT6"/>
<evidence type="ECO:0000256" key="1">
    <source>
        <dbReference type="ARBA" id="ARBA00004127"/>
    </source>
</evidence>
<evidence type="ECO:0000256" key="8">
    <source>
        <dbReference type="SAM" id="Phobius"/>
    </source>
</evidence>
<feature type="transmembrane region" description="Helical" evidence="8">
    <location>
        <begin position="241"/>
        <end position="266"/>
    </location>
</feature>
<proteinExistence type="inferred from homology"/>
<feature type="transmembrane region" description="Helical" evidence="8">
    <location>
        <begin position="157"/>
        <end position="175"/>
    </location>
</feature>
<feature type="region of interest" description="Disordered" evidence="7">
    <location>
        <begin position="953"/>
        <end position="981"/>
    </location>
</feature>
<feature type="transmembrane region" description="Helical" evidence="8">
    <location>
        <begin position="489"/>
        <end position="510"/>
    </location>
</feature>
<feature type="region of interest" description="Disordered" evidence="7">
    <location>
        <begin position="1213"/>
        <end position="1268"/>
    </location>
</feature>
<feature type="compositionally biased region" description="Low complexity" evidence="7">
    <location>
        <begin position="781"/>
        <end position="790"/>
    </location>
</feature>
<feature type="region of interest" description="Disordered" evidence="7">
    <location>
        <begin position="781"/>
        <end position="803"/>
    </location>
</feature>
<dbReference type="InterPro" id="IPR045018">
    <property type="entry name" value="Azg-like"/>
</dbReference>
<evidence type="ECO:0000256" key="5">
    <source>
        <dbReference type="ARBA" id="ARBA00022989"/>
    </source>
</evidence>
<feature type="transmembrane region" description="Helical" evidence="8">
    <location>
        <begin position="516"/>
        <end position="536"/>
    </location>
</feature>
<feature type="compositionally biased region" description="Basic and acidic residues" evidence="7">
    <location>
        <begin position="1030"/>
        <end position="1040"/>
    </location>
</feature>
<sequence length="1268" mass="130470">MAANGDMEGSECSAAEPREPLWSRLRSACAGGAAAVGAGAAAAASAAGDGLEGLKSGTHRTAVKMDKWAADGVVGRAFCFKDRGAKLTTELRAGFITFLMVAYILAVNPQVLATTGGTCDPAEVCEPADFEQHGPQCLANPSDPQAAACMNALARSLITATAASSLISTFIIGYFGNLPLALAPGIGINAYVAYQVVGQYGQGDLTYSQAMTAIFVEGLFFVLLSITGVRGGIVKYMPKSIALASSVGIGMMLAFTGLRNLGIIVFDGATLLTLGGCPAAHRSYLYAFSSPLAPQLANLTVAELPIPATVYGCVSHSMRSPTMWLGIAGGFLMAILLYMGVKGALIVGITFVTVISWIPGHGATYLGASSPIPGGQARMEVFKEVVAAPSLSATGLAWDWSAFNTGELWLALFTFLYIDLLDCTGTLLSMARLLDYSMPGFLSETMEFPGQMWAFLSDGLGIITASMMGTTPLTVYIESAAGIEDGGRTGVTAIVISFFFFISLFFSPIFASIPPYATGPALVLVGTILLGHIAHIEWDDIGIAIPAFLTMVLMPFTYSVAYGVIAGLVSYVAIHTPFWVVDAVKKRWFPQDEGEDSPRFNRMQRRSKSGYGVRKTFGPAPQDPPSRAESYVGYDDSYHTTDSRRVQLPVHMLAALAGTGGGGPGSRATGGPPLGNSHFPEGSHRSRAGSDKEGPSAHGNLGLFRKSYSMHSPGRTSGVDVPIPLGGSGGSGGGVAHLFHPRSVPAFGPGSSYGRSVRGTASGVELSSAYVGGAGLLSSSLAHSSPGRGSRAPGNSSPSSYYRGVTLSRQSSGGAIAPLSGSSHRGVPPLHVAPPQGLRPPGITRSRTFSHGMADLPASTELELRHSSHHGCDMFKLFPDAPPLDAIASGNSFRLFGDIEPMALDGDTPAEPAEPAAAPAARGGQPAASSRESLAGESSFRLFGDVPEMELSASGEVSAGEGVQQQQQQQQQQQAEQQPGHRLGSVLFSSFHRRGEEDDGLLEIDRDATADLSFGGVPASRLVQQPSFGRVREDSTDHSRHGSQSYSDILEAQGFQPGYSEPQEEESPPMRPLAAAAAAARSPAALSSNPSAAELPGLAQLPGSSAAAPGGAGAGPGGAGEEGAAAAGSGGANGSGAALQGGTAAGTDHVGDAAAAAYEEMLSKLGSRRPPPARTISEEEAPAAVGIGGRTYRRVPSMRSISLAVAAQQLEVVRQRSSGHQSGGSAGGTAVASQAGSLGSTGPPTGPLGSPAGLPPPTLRSPFEEDKK</sequence>
<evidence type="ECO:0000256" key="7">
    <source>
        <dbReference type="SAM" id="MobiDB-lite"/>
    </source>
</evidence>
<dbReference type="GO" id="GO:0005886">
    <property type="term" value="C:plasma membrane"/>
    <property type="evidence" value="ECO:0007669"/>
    <property type="project" value="TreeGrafter"/>
</dbReference>
<dbReference type="GO" id="GO:0015853">
    <property type="term" value="P:adenine transport"/>
    <property type="evidence" value="ECO:0007669"/>
    <property type="project" value="TreeGrafter"/>
</dbReference>
<dbReference type="PANTHER" id="PTHR43337:SF1">
    <property type="entry name" value="XANTHINE_URACIL PERMEASE C887.17-RELATED"/>
    <property type="match status" value="1"/>
</dbReference>
<dbReference type="Pfam" id="PF00860">
    <property type="entry name" value="Xan_ur_permease"/>
    <property type="match status" value="2"/>
</dbReference>
<protein>
    <submittedName>
        <fullName evidence="9">Adenine guanine permease AZG1</fullName>
    </submittedName>
</protein>
<feature type="compositionally biased region" description="Gly residues" evidence="7">
    <location>
        <begin position="1110"/>
        <end position="1121"/>
    </location>
</feature>
<evidence type="ECO:0000313" key="10">
    <source>
        <dbReference type="Proteomes" id="UP000239649"/>
    </source>
</evidence>